<dbReference type="DNASU" id="939279"/>
<dbReference type="SMR" id="A0A6M3Z8V2"/>
<feature type="compositionally biased region" description="Low complexity" evidence="1">
    <location>
        <begin position="83"/>
        <end position="110"/>
    </location>
</feature>
<dbReference type="KEGG" id="bsu:BSU09140"/>
<evidence type="ECO:0000313" key="2">
    <source>
        <dbReference type="EMBL" id="QJP87437.1"/>
    </source>
</evidence>
<dbReference type="RefSeq" id="WP_003245285.1">
    <property type="nucleotide sequence ID" value="NC_000964.3"/>
</dbReference>
<accession>A0A6M3Z8V2</accession>
<feature type="compositionally biased region" description="Polar residues" evidence="1">
    <location>
        <begin position="40"/>
        <end position="57"/>
    </location>
</feature>
<name>A0A6M3Z8V2_BACSU</name>
<organism evidence="2">
    <name type="scientific">Bacillus subtilis (strain 168)</name>
    <dbReference type="NCBI Taxonomy" id="224308"/>
    <lineage>
        <taxon>Bacteria</taxon>
        <taxon>Bacillati</taxon>
        <taxon>Bacillota</taxon>
        <taxon>Bacilli</taxon>
        <taxon>Bacillales</taxon>
        <taxon>Bacillaceae</taxon>
        <taxon>Bacillus</taxon>
    </lineage>
</organism>
<sequence>MLFNQRRGISPAALIIGSTMLITALSPQIRQRISGFITGQMNRRNSENNTFDASNVGNMVKQAFSGSSGSSGDNQDRSQHQSQRQNGRQHQHAGQQQPQHQHTQSQTRQTETAAKKRQPHYAEPIHFEQNAMNVMDDNTMMEMLEDLEPGR</sequence>
<dbReference type="OrthoDB" id="2937646at2"/>
<dbReference type="EMBL" id="CP052842">
    <property type="protein sequence ID" value="QJP87437.1"/>
    <property type="molecule type" value="Genomic_DNA"/>
</dbReference>
<protein>
    <submittedName>
        <fullName evidence="2">Uncharacterized protein</fullName>
    </submittedName>
</protein>
<reference evidence="2" key="1">
    <citation type="submission" date="2020-04" db="EMBL/GenBank/DDBJ databases">
        <title>Phage recombination drives evolution of spore-forming Bacilli.</title>
        <authorList>
            <person name="Dragos A."/>
            <person name="Kovacs A.T."/>
        </authorList>
    </citation>
    <scope>NUCLEOTIDE SEQUENCE</scope>
    <source>
        <strain evidence="2">168</strain>
    </source>
</reference>
<evidence type="ECO:0000256" key="1">
    <source>
        <dbReference type="SAM" id="MobiDB-lite"/>
    </source>
</evidence>
<gene>
    <name evidence="2" type="ORF">HIR78_05140</name>
</gene>
<proteinExistence type="predicted"/>
<dbReference type="AlphaFoldDB" id="A0A6M3Z8V2"/>
<feature type="region of interest" description="Disordered" evidence="1">
    <location>
        <begin position="40"/>
        <end position="125"/>
    </location>
</feature>